<keyword evidence="1 4" id="KW-0328">Glycosyltransferase</keyword>
<dbReference type="Pfam" id="PF02446">
    <property type="entry name" value="Glyco_hydro_77"/>
    <property type="match status" value="1"/>
</dbReference>
<comment type="similarity">
    <text evidence="4">Belongs to the disproportionating enzyme family.</text>
</comment>
<dbReference type="GO" id="GO:0004134">
    <property type="term" value="F:4-alpha-glucanotransferase activity"/>
    <property type="evidence" value="ECO:0007669"/>
    <property type="project" value="UniProtKB-EC"/>
</dbReference>
<dbReference type="EC" id="2.4.1.25" evidence="4"/>
<sequence length="509" mass="59050">MTKTRSSGILAHISSLPSPFGIGDIGPSSFQFIDFLVACNQSYWQFLPIGPTNSFFGDSPYMGISAFAGSPLLISPELLEQSGLISRKERDNHPEFSPYMTDFPAVSQYKKQLLQLSYKNFSGHSSTKYKSFLKKHSFWLDDYALFMTFRIKHHEQEWSRWPSPARNRDESAMAALYENEFDTINYFIFEQFIFHTQWEELRSYAQKNNIRLFGDLPIYVGYDSVDVWANRELFTLNRKTLKPDPVAGVPPDYFSPTGQRWGNPLYNWHHRDATTRETLFQWWKHRLQNVFSLVDTVRIDHFRGFESYWAIPGNEPTAENGEWKKGPGKIFFNRIFRELGQLDIIAEDLGIITPEVEKLRDDLGFPGMKVLQFAFDDNPENNHLPHNYTTPNCVVYTGTHDNDTAVGWFLSNQLNEGQRETLKKMVNRDIHDNSPVHRDLIHLAQSSIARLSIYPLQDILGFGSDCRMNVPGVADGNWKWRCSREFLTEEIARYLSETTQLFGRGRKEK</sequence>
<evidence type="ECO:0000256" key="1">
    <source>
        <dbReference type="ARBA" id="ARBA00022676"/>
    </source>
</evidence>
<dbReference type="NCBIfam" id="TIGR00217">
    <property type="entry name" value="malQ"/>
    <property type="match status" value="1"/>
</dbReference>
<dbReference type="KEGG" id="dbk:DGMP_16200"/>
<accession>A0A8D5FFX5</accession>
<dbReference type="Proteomes" id="UP000826725">
    <property type="component" value="Chromosome"/>
</dbReference>
<dbReference type="GO" id="GO:0005975">
    <property type="term" value="P:carbohydrate metabolic process"/>
    <property type="evidence" value="ECO:0007669"/>
    <property type="project" value="InterPro"/>
</dbReference>
<dbReference type="InterPro" id="IPR003385">
    <property type="entry name" value="Glyco_hydro_77"/>
</dbReference>
<dbReference type="AlphaFoldDB" id="A0A8D5FFX5"/>
<gene>
    <name evidence="5" type="ORF">DGMP_16200</name>
</gene>
<evidence type="ECO:0000256" key="3">
    <source>
        <dbReference type="ARBA" id="ARBA00023277"/>
    </source>
</evidence>
<keyword evidence="6" id="KW-1185">Reference proteome</keyword>
<evidence type="ECO:0000313" key="5">
    <source>
        <dbReference type="EMBL" id="BCL60927.1"/>
    </source>
</evidence>
<evidence type="ECO:0000256" key="4">
    <source>
        <dbReference type="RuleBase" id="RU361207"/>
    </source>
</evidence>
<dbReference type="EMBL" id="AP024086">
    <property type="protein sequence ID" value="BCL60927.1"/>
    <property type="molecule type" value="Genomic_DNA"/>
</dbReference>
<keyword evidence="3 4" id="KW-0119">Carbohydrate metabolism</keyword>
<organism evidence="5 6">
    <name type="scientific">Desulfomarina profundi</name>
    <dbReference type="NCBI Taxonomy" id="2772557"/>
    <lineage>
        <taxon>Bacteria</taxon>
        <taxon>Pseudomonadati</taxon>
        <taxon>Thermodesulfobacteriota</taxon>
        <taxon>Desulfobulbia</taxon>
        <taxon>Desulfobulbales</taxon>
        <taxon>Desulfobulbaceae</taxon>
        <taxon>Desulfomarina</taxon>
    </lineage>
</organism>
<proteinExistence type="inferred from homology"/>
<comment type="catalytic activity">
    <reaction evidence="4">
        <text>Transfers a segment of a (1-&gt;4)-alpha-D-glucan to a new position in an acceptor, which may be glucose or a (1-&gt;4)-alpha-D-glucan.</text>
        <dbReference type="EC" id="2.4.1.25"/>
    </reaction>
</comment>
<keyword evidence="2 4" id="KW-0808">Transferase</keyword>
<name>A0A8D5FFX5_9BACT</name>
<protein>
    <recommendedName>
        <fullName evidence="4">4-alpha-glucanotransferase</fullName>
        <ecNumber evidence="4">2.4.1.25</ecNumber>
    </recommendedName>
    <alternativeName>
        <fullName evidence="4">Amylomaltase</fullName>
    </alternativeName>
    <alternativeName>
        <fullName evidence="4">Disproportionating enzyme</fullName>
    </alternativeName>
</protein>
<evidence type="ECO:0000256" key="2">
    <source>
        <dbReference type="ARBA" id="ARBA00022679"/>
    </source>
</evidence>
<dbReference type="PANTHER" id="PTHR32438">
    <property type="entry name" value="4-ALPHA-GLUCANOTRANSFERASE DPE1, CHLOROPLASTIC/AMYLOPLASTIC"/>
    <property type="match status" value="1"/>
</dbReference>
<reference evidence="5" key="1">
    <citation type="submission" date="2020-09" db="EMBL/GenBank/DDBJ databases">
        <title>Desulfogranum mesoprofundum gen. nov., sp. nov., a novel mesophilic, sulfate-reducing chemolithoautotroph isolated from a deep-sea hydrothermal vent chimney in the Suiyo Seamount.</title>
        <authorList>
            <person name="Hashimoto Y."/>
            <person name="Nakagawa S."/>
        </authorList>
    </citation>
    <scope>NUCLEOTIDE SEQUENCE</scope>
    <source>
        <strain evidence="5">KT2</strain>
    </source>
</reference>
<dbReference type="PANTHER" id="PTHR32438:SF5">
    <property type="entry name" value="4-ALPHA-GLUCANOTRANSFERASE DPE1, CHLOROPLASTIC_AMYLOPLASTIC"/>
    <property type="match status" value="1"/>
</dbReference>
<evidence type="ECO:0000313" key="6">
    <source>
        <dbReference type="Proteomes" id="UP000826725"/>
    </source>
</evidence>
<dbReference type="NCBIfam" id="NF011080">
    <property type="entry name" value="PRK14508.1-3"/>
    <property type="match status" value="1"/>
</dbReference>